<keyword evidence="3 6" id="KW-0812">Transmembrane</keyword>
<keyword evidence="2" id="KW-1003">Cell membrane</keyword>
<reference evidence="7" key="1">
    <citation type="submission" date="2020-10" db="EMBL/GenBank/DDBJ databases">
        <authorList>
            <person name="Gilroy R."/>
        </authorList>
    </citation>
    <scope>NUCLEOTIDE SEQUENCE</scope>
    <source>
        <strain evidence="7">CHK152-2994</strain>
    </source>
</reference>
<evidence type="ECO:0000256" key="3">
    <source>
        <dbReference type="ARBA" id="ARBA00022692"/>
    </source>
</evidence>
<name>A0A9D1FVK9_9BACT</name>
<evidence type="ECO:0000313" key="8">
    <source>
        <dbReference type="Proteomes" id="UP000824139"/>
    </source>
</evidence>
<feature type="transmembrane region" description="Helical" evidence="6">
    <location>
        <begin position="12"/>
        <end position="32"/>
    </location>
</feature>
<dbReference type="EMBL" id="DVJO01000086">
    <property type="protein sequence ID" value="HIS82743.1"/>
    <property type="molecule type" value="Genomic_DNA"/>
</dbReference>
<proteinExistence type="predicted"/>
<comment type="caution">
    <text evidence="7">The sequence shown here is derived from an EMBL/GenBank/DDBJ whole genome shotgun (WGS) entry which is preliminary data.</text>
</comment>
<dbReference type="Pfam" id="PF04277">
    <property type="entry name" value="OAD_gamma"/>
    <property type="match status" value="1"/>
</dbReference>
<reference evidence="7" key="2">
    <citation type="journal article" date="2021" name="PeerJ">
        <title>Extensive microbial diversity within the chicken gut microbiome revealed by metagenomics and culture.</title>
        <authorList>
            <person name="Gilroy R."/>
            <person name="Ravi A."/>
            <person name="Getino M."/>
            <person name="Pursley I."/>
            <person name="Horton D.L."/>
            <person name="Alikhan N.F."/>
            <person name="Baker D."/>
            <person name="Gharbi K."/>
            <person name="Hall N."/>
            <person name="Watson M."/>
            <person name="Adriaenssens E.M."/>
            <person name="Foster-Nyarko E."/>
            <person name="Jarju S."/>
            <person name="Secka A."/>
            <person name="Antonio M."/>
            <person name="Oren A."/>
            <person name="Chaudhuri R.R."/>
            <person name="La Ragione R."/>
            <person name="Hildebrand F."/>
            <person name="Pallen M.J."/>
        </authorList>
    </citation>
    <scope>NUCLEOTIDE SEQUENCE</scope>
    <source>
        <strain evidence="7">CHK152-2994</strain>
    </source>
</reference>
<evidence type="ECO:0000256" key="4">
    <source>
        <dbReference type="ARBA" id="ARBA00022989"/>
    </source>
</evidence>
<dbReference type="GO" id="GO:0036376">
    <property type="term" value="P:sodium ion export across plasma membrane"/>
    <property type="evidence" value="ECO:0007669"/>
    <property type="project" value="InterPro"/>
</dbReference>
<keyword evidence="4 6" id="KW-1133">Transmembrane helix</keyword>
<accession>A0A9D1FVK9</accession>
<comment type="subcellular location">
    <subcellularLocation>
        <location evidence="1">Cell membrane</location>
    </subcellularLocation>
</comment>
<evidence type="ECO:0000256" key="1">
    <source>
        <dbReference type="ARBA" id="ARBA00004236"/>
    </source>
</evidence>
<protein>
    <submittedName>
        <fullName evidence="7">OadG family protein</fullName>
    </submittedName>
</protein>
<evidence type="ECO:0000256" key="2">
    <source>
        <dbReference type="ARBA" id="ARBA00022475"/>
    </source>
</evidence>
<dbReference type="Proteomes" id="UP000824139">
    <property type="component" value="Unassembled WGS sequence"/>
</dbReference>
<dbReference type="GO" id="GO:0005886">
    <property type="term" value="C:plasma membrane"/>
    <property type="evidence" value="ECO:0007669"/>
    <property type="project" value="UniProtKB-SubCell"/>
</dbReference>
<sequence length="81" mass="8587">MTGQFIVLLEQGLALMGIGMGFVFAFLTIMVFTMGGMSKAVQALNKIFPEEVKVVEKPGKRANVSQDEAIAVAIAVAKARG</sequence>
<keyword evidence="5 6" id="KW-0472">Membrane</keyword>
<evidence type="ECO:0000256" key="6">
    <source>
        <dbReference type="SAM" id="Phobius"/>
    </source>
</evidence>
<dbReference type="NCBIfam" id="TIGR01195">
    <property type="entry name" value="oadG_fam"/>
    <property type="match status" value="1"/>
</dbReference>
<dbReference type="InterPro" id="IPR005899">
    <property type="entry name" value="Na_pump_deCOase"/>
</dbReference>
<organism evidence="7 8">
    <name type="scientific">Candidatus Scatenecus faecavium</name>
    <dbReference type="NCBI Taxonomy" id="2840915"/>
    <lineage>
        <taxon>Bacteria</taxon>
        <taxon>Candidatus Scatenecus</taxon>
    </lineage>
</organism>
<dbReference type="GO" id="GO:0015081">
    <property type="term" value="F:sodium ion transmembrane transporter activity"/>
    <property type="evidence" value="ECO:0007669"/>
    <property type="project" value="InterPro"/>
</dbReference>
<evidence type="ECO:0000256" key="5">
    <source>
        <dbReference type="ARBA" id="ARBA00023136"/>
    </source>
</evidence>
<gene>
    <name evidence="7" type="ORF">IAD41_03970</name>
</gene>
<evidence type="ECO:0000313" key="7">
    <source>
        <dbReference type="EMBL" id="HIS82743.1"/>
    </source>
</evidence>
<dbReference type="AlphaFoldDB" id="A0A9D1FVK9"/>